<organism evidence="1 2">
    <name type="scientific">Flaviaesturariibacter aridisoli</name>
    <dbReference type="NCBI Taxonomy" id="2545761"/>
    <lineage>
        <taxon>Bacteria</taxon>
        <taxon>Pseudomonadati</taxon>
        <taxon>Bacteroidota</taxon>
        <taxon>Chitinophagia</taxon>
        <taxon>Chitinophagales</taxon>
        <taxon>Chitinophagaceae</taxon>
        <taxon>Flaviaestuariibacter</taxon>
    </lineage>
</organism>
<keyword evidence="2" id="KW-1185">Reference proteome</keyword>
<sequence>MRKLLPFLAVAVLSCSKESTLEDMNTAGSDAGATTTVASTARTSAVADLEGNWRRTETRYNRGDGNQYWQPASPQSVVKFQSGKLFPGDHPYLSQFYAYEERTPGVLHLTGNSATADVPYRVSGSTLELTYRQREEVVDRFVKL</sequence>
<dbReference type="EMBL" id="SKFH01000014">
    <property type="protein sequence ID" value="TCZ71025.1"/>
    <property type="molecule type" value="Genomic_DNA"/>
</dbReference>
<dbReference type="Proteomes" id="UP000295164">
    <property type="component" value="Unassembled WGS sequence"/>
</dbReference>
<accession>A0A4V2WMQ3</accession>
<protein>
    <recommendedName>
        <fullName evidence="3">Lipocalin-like domain-containing protein</fullName>
    </recommendedName>
</protein>
<evidence type="ECO:0000313" key="2">
    <source>
        <dbReference type="Proteomes" id="UP000295164"/>
    </source>
</evidence>
<evidence type="ECO:0000313" key="1">
    <source>
        <dbReference type="EMBL" id="TCZ71025.1"/>
    </source>
</evidence>
<evidence type="ECO:0008006" key="3">
    <source>
        <dbReference type="Google" id="ProtNLM"/>
    </source>
</evidence>
<reference evidence="1 2" key="1">
    <citation type="submission" date="2019-03" db="EMBL/GenBank/DDBJ databases">
        <authorList>
            <person name="Kim M.K.M."/>
        </authorList>
    </citation>
    <scope>NUCLEOTIDE SEQUENCE [LARGE SCALE GENOMIC DNA]</scope>
    <source>
        <strain evidence="1 2">17J68-15</strain>
    </source>
</reference>
<dbReference type="PROSITE" id="PS51257">
    <property type="entry name" value="PROKAR_LIPOPROTEIN"/>
    <property type="match status" value="1"/>
</dbReference>
<gene>
    <name evidence="1" type="ORF">E0486_10400</name>
</gene>
<dbReference type="RefSeq" id="WP_131852108.1">
    <property type="nucleotide sequence ID" value="NZ_SKFH01000014.1"/>
</dbReference>
<comment type="caution">
    <text evidence="1">The sequence shown here is derived from an EMBL/GenBank/DDBJ whole genome shotgun (WGS) entry which is preliminary data.</text>
</comment>
<name>A0A4V2WMQ3_9BACT</name>
<dbReference type="AlphaFoldDB" id="A0A4V2WMQ3"/>
<proteinExistence type="predicted"/>